<dbReference type="CDD" id="cd09272">
    <property type="entry name" value="RNase_HI_RT_Ty1"/>
    <property type="match status" value="1"/>
</dbReference>
<name>A0AAE0FHI8_9CHLO</name>
<keyword evidence="1" id="KW-0812">Transmembrane</keyword>
<dbReference type="EMBL" id="LGRX02018472">
    <property type="protein sequence ID" value="KAK3259767.1"/>
    <property type="molecule type" value="Genomic_DNA"/>
</dbReference>
<evidence type="ECO:0000313" key="2">
    <source>
        <dbReference type="EMBL" id="KAK3259767.1"/>
    </source>
</evidence>
<keyword evidence="1" id="KW-0472">Membrane</keyword>
<feature type="transmembrane region" description="Helical" evidence="1">
    <location>
        <begin position="21"/>
        <end position="44"/>
    </location>
</feature>
<evidence type="ECO:0000313" key="3">
    <source>
        <dbReference type="Proteomes" id="UP001190700"/>
    </source>
</evidence>
<comment type="caution">
    <text evidence="2">The sequence shown here is derived from an EMBL/GenBank/DDBJ whole genome shotgun (WGS) entry which is preliminary data.</text>
</comment>
<proteinExistence type="predicted"/>
<reference evidence="2 3" key="1">
    <citation type="journal article" date="2015" name="Genome Biol. Evol.">
        <title>Comparative Genomics of a Bacterivorous Green Alga Reveals Evolutionary Causalities and Consequences of Phago-Mixotrophic Mode of Nutrition.</title>
        <authorList>
            <person name="Burns J.A."/>
            <person name="Paasch A."/>
            <person name="Narechania A."/>
            <person name="Kim E."/>
        </authorList>
    </citation>
    <scope>NUCLEOTIDE SEQUENCE [LARGE SCALE GENOMIC DNA]</scope>
    <source>
        <strain evidence="2 3">PLY_AMNH</strain>
    </source>
</reference>
<gene>
    <name evidence="2" type="ORF">CYMTET_31247</name>
</gene>
<dbReference type="Proteomes" id="UP001190700">
    <property type="component" value="Unassembled WGS sequence"/>
</dbReference>
<dbReference type="AlphaFoldDB" id="A0AAE0FHI8"/>
<organism evidence="2 3">
    <name type="scientific">Cymbomonas tetramitiformis</name>
    <dbReference type="NCBI Taxonomy" id="36881"/>
    <lineage>
        <taxon>Eukaryota</taxon>
        <taxon>Viridiplantae</taxon>
        <taxon>Chlorophyta</taxon>
        <taxon>Pyramimonadophyceae</taxon>
        <taxon>Pyramimonadales</taxon>
        <taxon>Pyramimonadaceae</taxon>
        <taxon>Cymbomonas</taxon>
    </lineage>
</organism>
<sequence length="356" mass="39144">MRTTLVCVECYNQLLQAKARAMLLTAGLSVIMLPLAFRHALYLLKRIPKADLGILSTNYTATQTEDEPGSASGFWLQAYAFVDSSLRTKLAYRATPLIYVGHDDRSTAYLLYGPARGKLSCWISQYNYVLPDADEVTGVVKLKMQSNNRSGKLVDVSDISVCFGVQHVAMPAAVQAKWLPHGVTAPKNWPQLLNAPDTVEWKEECALIDVKRAIVPVENLPADPQEPTPDRPYANLVMELMWLVRYLKGTVSDECLTFQCSSPASHTAELVLTGYSDADHAADKVTRRSVTGSLVRLNGNTVMFSSKLQKTVAVSMAVGELVALSETARDTEHLLHLISEFATVQLLVVLHGDNHA</sequence>
<protein>
    <submittedName>
        <fullName evidence="2">Uncharacterized protein</fullName>
    </submittedName>
</protein>
<accession>A0AAE0FHI8</accession>
<evidence type="ECO:0000256" key="1">
    <source>
        <dbReference type="SAM" id="Phobius"/>
    </source>
</evidence>
<keyword evidence="3" id="KW-1185">Reference proteome</keyword>
<keyword evidence="1" id="KW-1133">Transmembrane helix</keyword>